<comment type="caution">
    <text evidence="6">The sequence shown here is derived from an EMBL/GenBank/DDBJ whole genome shotgun (WGS) entry which is preliminary data.</text>
</comment>
<dbReference type="EMBL" id="SNVV01000014">
    <property type="protein sequence ID" value="TDN48733.1"/>
    <property type="molecule type" value="Genomic_DNA"/>
</dbReference>
<evidence type="ECO:0000256" key="1">
    <source>
        <dbReference type="ARBA" id="ARBA00009437"/>
    </source>
</evidence>
<dbReference type="Gene3D" id="3.40.190.290">
    <property type="match status" value="1"/>
</dbReference>
<organism evidence="6 7">
    <name type="scientific">Azoarcus indigens</name>
    <dbReference type="NCBI Taxonomy" id="29545"/>
    <lineage>
        <taxon>Bacteria</taxon>
        <taxon>Pseudomonadati</taxon>
        <taxon>Pseudomonadota</taxon>
        <taxon>Betaproteobacteria</taxon>
        <taxon>Rhodocyclales</taxon>
        <taxon>Zoogloeaceae</taxon>
        <taxon>Azoarcus</taxon>
    </lineage>
</organism>
<proteinExistence type="inferred from homology"/>
<evidence type="ECO:0000313" key="6">
    <source>
        <dbReference type="EMBL" id="TDN48733.1"/>
    </source>
</evidence>
<accession>A0A4R6DUF0</accession>
<dbReference type="GO" id="GO:0003677">
    <property type="term" value="F:DNA binding"/>
    <property type="evidence" value="ECO:0007669"/>
    <property type="project" value="UniProtKB-KW"/>
</dbReference>
<dbReference type="InterPro" id="IPR005119">
    <property type="entry name" value="LysR_subst-bd"/>
</dbReference>
<evidence type="ECO:0000256" key="3">
    <source>
        <dbReference type="ARBA" id="ARBA00023125"/>
    </source>
</evidence>
<dbReference type="Pfam" id="PF03466">
    <property type="entry name" value="LysR_substrate"/>
    <property type="match status" value="1"/>
</dbReference>
<feature type="domain" description="HTH lysR-type" evidence="5">
    <location>
        <begin position="3"/>
        <end position="60"/>
    </location>
</feature>
<keyword evidence="2" id="KW-0805">Transcription regulation</keyword>
<dbReference type="CDD" id="cd08421">
    <property type="entry name" value="PBP2_LTTR_like_1"/>
    <property type="match status" value="1"/>
</dbReference>
<name>A0A4R6DUF0_9RHOO</name>
<dbReference type="InterPro" id="IPR000847">
    <property type="entry name" value="LysR_HTH_N"/>
</dbReference>
<dbReference type="OrthoDB" id="9785974at2"/>
<dbReference type="Proteomes" id="UP000295129">
    <property type="component" value="Unassembled WGS sequence"/>
</dbReference>
<evidence type="ECO:0000256" key="2">
    <source>
        <dbReference type="ARBA" id="ARBA00023015"/>
    </source>
</evidence>
<dbReference type="AlphaFoldDB" id="A0A4R6DUF0"/>
<dbReference type="RefSeq" id="WP_133593375.1">
    <property type="nucleotide sequence ID" value="NZ_SNVV01000014.1"/>
</dbReference>
<dbReference type="PROSITE" id="PS50931">
    <property type="entry name" value="HTH_LYSR"/>
    <property type="match status" value="1"/>
</dbReference>
<dbReference type="GO" id="GO:0003700">
    <property type="term" value="F:DNA-binding transcription factor activity"/>
    <property type="evidence" value="ECO:0007669"/>
    <property type="project" value="InterPro"/>
</dbReference>
<dbReference type="GO" id="GO:0005829">
    <property type="term" value="C:cytosol"/>
    <property type="evidence" value="ECO:0007669"/>
    <property type="project" value="TreeGrafter"/>
</dbReference>
<gene>
    <name evidence="6" type="ORF">C7389_114120</name>
</gene>
<protein>
    <submittedName>
        <fullName evidence="6">DNA-binding transcriptional LysR family regulator</fullName>
    </submittedName>
</protein>
<keyword evidence="3 6" id="KW-0238">DNA-binding</keyword>
<dbReference type="Gene3D" id="1.10.10.10">
    <property type="entry name" value="Winged helix-like DNA-binding domain superfamily/Winged helix DNA-binding domain"/>
    <property type="match status" value="1"/>
</dbReference>
<keyword evidence="7" id="KW-1185">Reference proteome</keyword>
<dbReference type="SUPFAM" id="SSF46785">
    <property type="entry name" value="Winged helix' DNA-binding domain"/>
    <property type="match status" value="1"/>
</dbReference>
<evidence type="ECO:0000313" key="7">
    <source>
        <dbReference type="Proteomes" id="UP000295129"/>
    </source>
</evidence>
<evidence type="ECO:0000259" key="5">
    <source>
        <dbReference type="PROSITE" id="PS50931"/>
    </source>
</evidence>
<comment type="similarity">
    <text evidence="1">Belongs to the LysR transcriptional regulatory family.</text>
</comment>
<dbReference type="PANTHER" id="PTHR30419">
    <property type="entry name" value="HTH-TYPE TRANSCRIPTIONAL REGULATOR YBHD"/>
    <property type="match status" value="1"/>
</dbReference>
<dbReference type="InterPro" id="IPR050950">
    <property type="entry name" value="HTH-type_LysR_regulators"/>
</dbReference>
<dbReference type="PANTHER" id="PTHR30419:SF2">
    <property type="entry name" value="LYSR FAMILY TRANSCRIPTIONAL REGULATOR"/>
    <property type="match status" value="1"/>
</dbReference>
<dbReference type="Pfam" id="PF00126">
    <property type="entry name" value="HTH_1"/>
    <property type="match status" value="1"/>
</dbReference>
<sequence length="300" mass="32429">MRFDLSDLKLFLHVLEAGSITAGGNRAHLSLASASARLKNMEDALGVALLLRDRRGVRPTPAGIALGHHARCVMQQIECMRGELGEYARGLKGHVRLLCNTAALSEFLPQALARFLAAQPNIDIDLEERLSHEIVPAVLDGSADLGIISDAADAAGLQRYPFHDDRLVVVTGKTHPLAGLRRVAFADTLAHDFVGLAGDAALNAYLAGHAAQAGRRLRYRVRLRSFDAICRMAESGVGIAIVPETSARRCRRAMAIRCVPLSDAWAMRRLLLCVRDAAALPAHARQLLDHLRADRPGKAG</sequence>
<reference evidence="6 7" key="1">
    <citation type="submission" date="2019-03" db="EMBL/GenBank/DDBJ databases">
        <title>Genomic Encyclopedia of Type Strains, Phase IV (KMG-IV): sequencing the most valuable type-strain genomes for metagenomic binning, comparative biology and taxonomic classification.</title>
        <authorList>
            <person name="Goeker M."/>
        </authorList>
    </citation>
    <scope>NUCLEOTIDE SEQUENCE [LARGE SCALE GENOMIC DNA]</scope>
    <source>
        <strain evidence="6 7">DSM 12121</strain>
    </source>
</reference>
<evidence type="ECO:0000256" key="4">
    <source>
        <dbReference type="ARBA" id="ARBA00023163"/>
    </source>
</evidence>
<keyword evidence="4" id="KW-0804">Transcription</keyword>
<dbReference type="InterPro" id="IPR036390">
    <property type="entry name" value="WH_DNA-bd_sf"/>
</dbReference>
<dbReference type="InterPro" id="IPR036388">
    <property type="entry name" value="WH-like_DNA-bd_sf"/>
</dbReference>
<dbReference type="SUPFAM" id="SSF53850">
    <property type="entry name" value="Periplasmic binding protein-like II"/>
    <property type="match status" value="1"/>
</dbReference>